<comment type="similarity">
    <text evidence="2">Belongs to the TAF6 family.</text>
</comment>
<evidence type="ECO:0000256" key="3">
    <source>
        <dbReference type="ARBA" id="ARBA00023015"/>
    </source>
</evidence>
<accession>H2ZJK2</accession>
<dbReference type="GO" id="GO:0016251">
    <property type="term" value="F:RNA polymerase II general transcription initiation factor activity"/>
    <property type="evidence" value="ECO:0007669"/>
    <property type="project" value="InterPro"/>
</dbReference>
<dbReference type="SMART" id="SM00803">
    <property type="entry name" value="TAF"/>
    <property type="match status" value="1"/>
</dbReference>
<dbReference type="Proteomes" id="UP000007875">
    <property type="component" value="Unassembled WGS sequence"/>
</dbReference>
<evidence type="ECO:0000256" key="6">
    <source>
        <dbReference type="SAM" id="MobiDB-lite"/>
    </source>
</evidence>
<reference evidence="8" key="2">
    <citation type="submission" date="2025-08" db="UniProtKB">
        <authorList>
            <consortium name="Ensembl"/>
        </authorList>
    </citation>
    <scope>IDENTIFICATION</scope>
</reference>
<dbReference type="InterPro" id="IPR037796">
    <property type="entry name" value="TAF6"/>
</dbReference>
<evidence type="ECO:0000259" key="7">
    <source>
        <dbReference type="SMART" id="SM00803"/>
    </source>
</evidence>
<dbReference type="STRING" id="51511.ENSCSAVP00000017768"/>
<keyword evidence="4" id="KW-0804">Transcription</keyword>
<evidence type="ECO:0000313" key="8">
    <source>
        <dbReference type="Ensembl" id="ENSCSAVP00000017768.1"/>
    </source>
</evidence>
<feature type="compositionally biased region" description="Polar residues" evidence="6">
    <location>
        <begin position="146"/>
        <end position="156"/>
    </location>
</feature>
<name>H2ZJK2_CIOSA</name>
<keyword evidence="9" id="KW-1185">Reference proteome</keyword>
<reference evidence="9" key="1">
    <citation type="submission" date="2003-08" db="EMBL/GenBank/DDBJ databases">
        <authorList>
            <person name="Birren B."/>
            <person name="Nusbaum C."/>
            <person name="Abebe A."/>
            <person name="Abouelleil A."/>
            <person name="Adekoya E."/>
            <person name="Ait-zahra M."/>
            <person name="Allen N."/>
            <person name="Allen T."/>
            <person name="An P."/>
            <person name="Anderson M."/>
            <person name="Anderson S."/>
            <person name="Arachchi H."/>
            <person name="Armbruster J."/>
            <person name="Bachantsang P."/>
            <person name="Baldwin J."/>
            <person name="Barry A."/>
            <person name="Bayul T."/>
            <person name="Blitshsteyn B."/>
            <person name="Bloom T."/>
            <person name="Blye J."/>
            <person name="Boguslavskiy L."/>
            <person name="Borowsky M."/>
            <person name="Boukhgalter B."/>
            <person name="Brunache A."/>
            <person name="Butler J."/>
            <person name="Calixte N."/>
            <person name="Calvo S."/>
            <person name="Camarata J."/>
            <person name="Campo K."/>
            <person name="Chang J."/>
            <person name="Cheshatsang Y."/>
            <person name="Citroen M."/>
            <person name="Collymore A."/>
            <person name="Considine T."/>
            <person name="Cook A."/>
            <person name="Cooke P."/>
            <person name="Corum B."/>
            <person name="Cuomo C."/>
            <person name="David R."/>
            <person name="Dawoe T."/>
            <person name="Degray S."/>
            <person name="Dodge S."/>
            <person name="Dooley K."/>
            <person name="Dorje P."/>
            <person name="Dorjee K."/>
            <person name="Dorris L."/>
            <person name="Duffey N."/>
            <person name="Dupes A."/>
            <person name="Elkins T."/>
            <person name="Engels R."/>
            <person name="Erickson J."/>
            <person name="Farina A."/>
            <person name="Faro S."/>
            <person name="Ferreira P."/>
            <person name="Fischer H."/>
            <person name="Fitzgerald M."/>
            <person name="Foley K."/>
            <person name="Gage D."/>
            <person name="Galagan J."/>
            <person name="Gearin G."/>
            <person name="Gnerre S."/>
            <person name="Gnirke A."/>
            <person name="Goyette A."/>
            <person name="Graham J."/>
            <person name="Grandbois E."/>
            <person name="Gyaltsen K."/>
            <person name="Hafez N."/>
            <person name="Hagopian D."/>
            <person name="Hagos B."/>
            <person name="Hall J."/>
            <person name="Hatcher B."/>
            <person name="Heller A."/>
            <person name="Higgins H."/>
            <person name="Honan T."/>
            <person name="Horn A."/>
            <person name="Houde N."/>
            <person name="Hughes L."/>
            <person name="Hulme W."/>
            <person name="Husby E."/>
            <person name="Iliev I."/>
            <person name="Jaffe D."/>
            <person name="Jones C."/>
            <person name="Kamal M."/>
            <person name="Kamat A."/>
            <person name="Kamvysselis M."/>
            <person name="Karlsson E."/>
            <person name="Kells C."/>
            <person name="Kieu A."/>
            <person name="Kisner P."/>
            <person name="Kodira C."/>
            <person name="Kulbokas E."/>
            <person name="Labutti K."/>
            <person name="Lama D."/>
            <person name="Landers T."/>
            <person name="Leger J."/>
            <person name="Levine S."/>
            <person name="Lewis D."/>
            <person name="Lewis T."/>
            <person name="Lindblad-toh K."/>
            <person name="Liu X."/>
            <person name="Lokyitsang T."/>
            <person name="Lokyitsang Y."/>
            <person name="Lucien O."/>
            <person name="Lui A."/>
            <person name="Ma L.J."/>
            <person name="Mabbitt R."/>
            <person name="Macdonald J."/>
            <person name="Maclean C."/>
            <person name="Major J."/>
            <person name="Manning J."/>
            <person name="Marabella R."/>
            <person name="Maru K."/>
            <person name="Matthews C."/>
            <person name="Mauceli E."/>
            <person name="Mccarthy M."/>
            <person name="Mcdonough S."/>
            <person name="Mcghee T."/>
            <person name="Meldrim J."/>
            <person name="Meneus L."/>
            <person name="Mesirov J."/>
            <person name="Mihalev A."/>
            <person name="Mihova T."/>
            <person name="Mikkelsen T."/>
            <person name="Mlenga V."/>
            <person name="Moru K."/>
            <person name="Mozes J."/>
            <person name="Mulrain L."/>
            <person name="Munson G."/>
            <person name="Naylor J."/>
            <person name="Newes C."/>
            <person name="Nguyen C."/>
            <person name="Nguyen N."/>
            <person name="Nguyen T."/>
            <person name="Nicol R."/>
            <person name="Nielsen C."/>
            <person name="Nizzari M."/>
            <person name="Norbu C."/>
            <person name="Norbu N."/>
            <person name="O'donnell P."/>
            <person name="Okoawo O."/>
            <person name="O'leary S."/>
            <person name="Omotosho B."/>
            <person name="O'neill K."/>
            <person name="Osman S."/>
            <person name="Parker S."/>
            <person name="Perrin D."/>
            <person name="Phunkhang P."/>
            <person name="Piqani B."/>
            <person name="Purcell S."/>
            <person name="Rachupka T."/>
            <person name="Ramasamy U."/>
            <person name="Rameau R."/>
            <person name="Ray V."/>
            <person name="Raymond C."/>
            <person name="Retta R."/>
            <person name="Richardson S."/>
            <person name="Rise C."/>
            <person name="Rodriguez J."/>
            <person name="Rogers J."/>
            <person name="Rogov P."/>
            <person name="Rutman M."/>
            <person name="Schupbach R."/>
            <person name="Seaman C."/>
            <person name="Settipalli S."/>
            <person name="Sharpe T."/>
            <person name="Sheridan J."/>
            <person name="Sherpa N."/>
            <person name="Shi J."/>
            <person name="Smirnov S."/>
            <person name="Smith C."/>
            <person name="Sougnez C."/>
            <person name="Spencer B."/>
            <person name="Stalker J."/>
            <person name="Stange-thomann N."/>
            <person name="Stavropoulos S."/>
            <person name="Stetson K."/>
            <person name="Stone C."/>
            <person name="Stone S."/>
            <person name="Stubbs M."/>
            <person name="Talamas J."/>
            <person name="Tchuinga P."/>
            <person name="Tenzing P."/>
            <person name="Tesfaye S."/>
            <person name="Theodore J."/>
            <person name="Thoulutsang Y."/>
            <person name="Topham K."/>
            <person name="Towey S."/>
            <person name="Tsamla T."/>
            <person name="Tsomo N."/>
            <person name="Vallee D."/>
            <person name="Vassiliev H."/>
            <person name="Venkataraman V."/>
            <person name="Vinson J."/>
            <person name="Vo A."/>
            <person name="Wade C."/>
            <person name="Wang S."/>
            <person name="Wangchuk T."/>
            <person name="Wangdi T."/>
            <person name="Whittaker C."/>
            <person name="Wilkinson J."/>
            <person name="Wu Y."/>
            <person name="Wyman D."/>
            <person name="Yadav S."/>
            <person name="Yang S."/>
            <person name="Yang X."/>
            <person name="Yeager S."/>
            <person name="Yee E."/>
            <person name="Young G."/>
            <person name="Zainoun J."/>
            <person name="Zembeck L."/>
            <person name="Zimmer A."/>
            <person name="Zody M."/>
            <person name="Lander E."/>
        </authorList>
    </citation>
    <scope>NUCLEOTIDE SEQUENCE [LARGE SCALE GENOMIC DNA]</scope>
</reference>
<dbReference type="GO" id="GO:0046695">
    <property type="term" value="C:SLIK (SAGA-like) complex"/>
    <property type="evidence" value="ECO:0007669"/>
    <property type="project" value="InterPro"/>
</dbReference>
<keyword evidence="3" id="KW-0805">Transcription regulation</keyword>
<evidence type="ECO:0000256" key="4">
    <source>
        <dbReference type="ARBA" id="ARBA00023163"/>
    </source>
</evidence>
<dbReference type="GO" id="GO:0003713">
    <property type="term" value="F:transcription coactivator activity"/>
    <property type="evidence" value="ECO:0007669"/>
    <property type="project" value="TreeGrafter"/>
</dbReference>
<dbReference type="CDD" id="cd22932">
    <property type="entry name" value="HFD_TAF6L"/>
    <property type="match status" value="1"/>
</dbReference>
<feature type="region of interest" description="Disordered" evidence="6">
    <location>
        <begin position="141"/>
        <end position="166"/>
    </location>
</feature>
<dbReference type="InterPro" id="IPR009072">
    <property type="entry name" value="Histone-fold"/>
</dbReference>
<organism evidence="8 9">
    <name type="scientific">Ciona savignyi</name>
    <name type="common">Pacific transparent sea squirt</name>
    <dbReference type="NCBI Taxonomy" id="51511"/>
    <lineage>
        <taxon>Eukaryota</taxon>
        <taxon>Metazoa</taxon>
        <taxon>Chordata</taxon>
        <taxon>Tunicata</taxon>
        <taxon>Ascidiacea</taxon>
        <taxon>Phlebobranchia</taxon>
        <taxon>Cionidae</taxon>
        <taxon>Ciona</taxon>
    </lineage>
</organism>
<dbReference type="GO" id="GO:0000124">
    <property type="term" value="C:SAGA complex"/>
    <property type="evidence" value="ECO:0007669"/>
    <property type="project" value="InterPro"/>
</dbReference>
<evidence type="ECO:0000256" key="2">
    <source>
        <dbReference type="ARBA" id="ARBA00007688"/>
    </source>
</evidence>
<dbReference type="HOGENOM" id="CLU_1602113_0_0_1"/>
<dbReference type="PANTHER" id="PTHR10221:SF22">
    <property type="entry name" value="TAF6-LIKE RNA POLYMERASE II P300_CBP-ASSOCIATED FACTOR-ASSOCIATED FACTOR 65 KDA SUBUNIT 6L"/>
    <property type="match status" value="1"/>
</dbReference>
<protein>
    <recommendedName>
        <fullName evidence="7">TATA box binding protein associated factor (TAF) histone-like fold domain-containing protein</fullName>
    </recommendedName>
</protein>
<comment type="subcellular location">
    <subcellularLocation>
        <location evidence="1">Nucleus</location>
    </subcellularLocation>
</comment>
<dbReference type="eggNOG" id="KOG2549">
    <property type="taxonomic scope" value="Eukaryota"/>
</dbReference>
<dbReference type="GO" id="GO:0051123">
    <property type="term" value="P:RNA polymerase II preinitiation complex assembly"/>
    <property type="evidence" value="ECO:0007669"/>
    <property type="project" value="TreeGrafter"/>
</dbReference>
<reference evidence="8" key="3">
    <citation type="submission" date="2025-09" db="UniProtKB">
        <authorList>
            <consortium name="Ensembl"/>
        </authorList>
    </citation>
    <scope>IDENTIFICATION</scope>
</reference>
<sequence>MQDENRKFAVFSQESIRNYAETLGITDLTSTIKQSLAEDVSYRVRELVSNCTQFLRHTRRTKLTANVLNRAIYWNHSPAIIGSESGSNFKQLSDVNLAFDSNINLKEAFEEDTKLKQAPRASISTIDITCDMERIDLSTENEVESDQGTMENSAATKYQPIHQVLH</sequence>
<dbReference type="GO" id="GO:0005669">
    <property type="term" value="C:transcription factor TFIID complex"/>
    <property type="evidence" value="ECO:0007669"/>
    <property type="project" value="InterPro"/>
</dbReference>
<dbReference type="AlphaFoldDB" id="H2ZJK2"/>
<dbReference type="Pfam" id="PF02969">
    <property type="entry name" value="TAF"/>
    <property type="match status" value="1"/>
</dbReference>
<dbReference type="Gene3D" id="1.10.20.10">
    <property type="entry name" value="Histone, subunit A"/>
    <property type="match status" value="1"/>
</dbReference>
<evidence type="ECO:0000256" key="5">
    <source>
        <dbReference type="ARBA" id="ARBA00023242"/>
    </source>
</evidence>
<dbReference type="InterPro" id="IPR004823">
    <property type="entry name" value="TAF_TATA-bd_Histone-like_dom"/>
</dbReference>
<dbReference type="InParanoid" id="H2ZJK2"/>
<evidence type="ECO:0000256" key="1">
    <source>
        <dbReference type="ARBA" id="ARBA00004123"/>
    </source>
</evidence>
<dbReference type="Ensembl" id="ENSCSAVT00000017962.1">
    <property type="protein sequence ID" value="ENSCSAVP00000017768.1"/>
    <property type="gene ID" value="ENSCSAVG00000010460.1"/>
</dbReference>
<feature type="domain" description="TATA box binding protein associated factor (TAF) histone-like fold" evidence="7">
    <location>
        <begin position="9"/>
        <end position="73"/>
    </location>
</feature>
<evidence type="ECO:0000313" key="9">
    <source>
        <dbReference type="Proteomes" id="UP000007875"/>
    </source>
</evidence>
<dbReference type="GO" id="GO:0046982">
    <property type="term" value="F:protein heterodimerization activity"/>
    <property type="evidence" value="ECO:0007669"/>
    <property type="project" value="InterPro"/>
</dbReference>
<dbReference type="PANTHER" id="PTHR10221">
    <property type="entry name" value="TRANSCRIPTION INITIATION FACTOR TFIID SUBUNIT 6"/>
    <property type="match status" value="1"/>
</dbReference>
<keyword evidence="5" id="KW-0539">Nucleus</keyword>
<proteinExistence type="inferred from homology"/>
<dbReference type="SUPFAM" id="SSF47113">
    <property type="entry name" value="Histone-fold"/>
    <property type="match status" value="1"/>
</dbReference>